<dbReference type="PANTHER" id="PTHR22789">
    <property type="entry name" value="FUCULOSE PHOSPHATE ALDOLASE"/>
    <property type="match status" value="1"/>
</dbReference>
<dbReference type="SMART" id="SM01007">
    <property type="entry name" value="Aldolase_II"/>
    <property type="match status" value="1"/>
</dbReference>
<dbReference type="SUPFAM" id="SSF53639">
    <property type="entry name" value="AraD/HMP-PK domain-like"/>
    <property type="match status" value="1"/>
</dbReference>
<gene>
    <name evidence="4" type="ORF">Q9L42_011725</name>
</gene>
<dbReference type="GO" id="GO:0016832">
    <property type="term" value="F:aldehyde-lyase activity"/>
    <property type="evidence" value="ECO:0007669"/>
    <property type="project" value="TreeGrafter"/>
</dbReference>
<dbReference type="Proteomes" id="UP001225378">
    <property type="component" value="Chromosome"/>
</dbReference>
<dbReference type="EMBL" id="CP157743">
    <property type="protein sequence ID" value="XBS19040.1"/>
    <property type="molecule type" value="Genomic_DNA"/>
</dbReference>
<keyword evidence="2" id="KW-0456">Lyase</keyword>
<organism evidence="4 5">
    <name type="scientific">Methylomarinum roseum</name>
    <dbReference type="NCBI Taxonomy" id="3067653"/>
    <lineage>
        <taxon>Bacteria</taxon>
        <taxon>Pseudomonadati</taxon>
        <taxon>Pseudomonadota</taxon>
        <taxon>Gammaproteobacteria</taxon>
        <taxon>Methylococcales</taxon>
        <taxon>Methylococcaceae</taxon>
        <taxon>Methylomarinum</taxon>
    </lineage>
</organism>
<dbReference type="RefSeq" id="WP_305908222.1">
    <property type="nucleotide sequence ID" value="NZ_CP157743.1"/>
</dbReference>
<dbReference type="PANTHER" id="PTHR22789:SF0">
    <property type="entry name" value="3-OXO-TETRONATE 4-PHOSPHATE DECARBOXYLASE-RELATED"/>
    <property type="match status" value="1"/>
</dbReference>
<feature type="domain" description="Class II aldolase/adducin N-terminal" evidence="3">
    <location>
        <begin position="33"/>
        <end position="205"/>
    </location>
</feature>
<keyword evidence="1" id="KW-0479">Metal-binding</keyword>
<accession>A0AAU7NQ13</accession>
<dbReference type="Gene3D" id="3.40.225.10">
    <property type="entry name" value="Class II aldolase/adducin N-terminal domain"/>
    <property type="match status" value="1"/>
</dbReference>
<sequence>MTEQEGVIKYRLLHNDKAISPTFPFADLNAWRHILYRLELIGQDPQRYDGYGFGNISLRTAGEKFLISGTQTGHLPMLSPDHYAVIERAEPELNRLVSYGRIKPSSEALTHAMIYEQDPAIAAVIHVHCPEIWRHTHEMDLPHTRKEVAYGSVEMVAAVKKLFTSGRLKRSSIFSMLGHEDGVVAFGEDLGQAACLLIRQLSLALTIEQRLKNR</sequence>
<evidence type="ECO:0000313" key="4">
    <source>
        <dbReference type="EMBL" id="XBS19040.1"/>
    </source>
</evidence>
<keyword evidence="5" id="KW-1185">Reference proteome</keyword>
<evidence type="ECO:0000256" key="2">
    <source>
        <dbReference type="ARBA" id="ARBA00023239"/>
    </source>
</evidence>
<evidence type="ECO:0000313" key="5">
    <source>
        <dbReference type="Proteomes" id="UP001225378"/>
    </source>
</evidence>
<reference evidence="4 5" key="1">
    <citation type="journal article" date="2024" name="Microbiology">
        <title>Methylomarinum rosea sp. nov., a novel halophilic methanotrophic bacterium from the hypersaline Lake Elton.</title>
        <authorList>
            <person name="Suleimanov R.Z."/>
            <person name="Oshkin I.Y."/>
            <person name="Danilova O.V."/>
            <person name="Suzina N.E."/>
            <person name="Dedysh S.N."/>
        </authorList>
    </citation>
    <scope>NUCLEOTIDE SEQUENCE [LARGE SCALE GENOMIC DNA]</scope>
    <source>
        <strain evidence="4 5">Ch1-1</strain>
    </source>
</reference>
<dbReference type="GO" id="GO:0005829">
    <property type="term" value="C:cytosol"/>
    <property type="evidence" value="ECO:0007669"/>
    <property type="project" value="TreeGrafter"/>
</dbReference>
<protein>
    <submittedName>
        <fullName evidence="4">Class II aldolase/adducin family protein</fullName>
    </submittedName>
</protein>
<dbReference type="InterPro" id="IPR001303">
    <property type="entry name" value="Aldolase_II/adducin_N"/>
</dbReference>
<dbReference type="Pfam" id="PF00596">
    <property type="entry name" value="Aldolase_II"/>
    <property type="match status" value="1"/>
</dbReference>
<dbReference type="KEGG" id="mech:Q9L42_011725"/>
<dbReference type="InterPro" id="IPR050197">
    <property type="entry name" value="Aldolase_class_II_sugar_metab"/>
</dbReference>
<proteinExistence type="predicted"/>
<dbReference type="GO" id="GO:0046872">
    <property type="term" value="F:metal ion binding"/>
    <property type="evidence" value="ECO:0007669"/>
    <property type="project" value="UniProtKB-KW"/>
</dbReference>
<name>A0AAU7NQ13_9GAMM</name>
<evidence type="ECO:0000256" key="1">
    <source>
        <dbReference type="ARBA" id="ARBA00022723"/>
    </source>
</evidence>
<dbReference type="GO" id="GO:0019323">
    <property type="term" value="P:pentose catabolic process"/>
    <property type="evidence" value="ECO:0007669"/>
    <property type="project" value="TreeGrafter"/>
</dbReference>
<evidence type="ECO:0000259" key="3">
    <source>
        <dbReference type="SMART" id="SM01007"/>
    </source>
</evidence>
<dbReference type="AlphaFoldDB" id="A0AAU7NQ13"/>
<dbReference type="InterPro" id="IPR036409">
    <property type="entry name" value="Aldolase_II/adducin_N_sf"/>
</dbReference>